<sequence>MTLIVNSNDDNANDAPKIKFLYCYGGKTLPRQTDGKLRYVGGLTRVLSVDSSITFAELMVKFLELCGSSMTLKCKLPTEDLDVLVTITSDDDLVTVFEEYNRFSLSTKKDLKITAVLFPLKSLKKISPPPSTVSSLNFSSTISPPRAAASWWRNLPPAFGFAAGVRKYGGKVRYYQEANPRHLSLVVNA</sequence>
<name>A0ACB7ZJB4_9ERIC</name>
<protein>
    <submittedName>
        <fullName evidence="1">Uncharacterized protein</fullName>
    </submittedName>
</protein>
<reference evidence="1 2" key="1">
    <citation type="journal article" date="2021" name="Hortic Res">
        <title>High-quality reference genome and annotation aids understanding of berry development for evergreen blueberry (Vaccinium darrowii).</title>
        <authorList>
            <person name="Yu J."/>
            <person name="Hulse-Kemp A.M."/>
            <person name="Babiker E."/>
            <person name="Staton M."/>
        </authorList>
    </citation>
    <scope>NUCLEOTIDE SEQUENCE [LARGE SCALE GENOMIC DNA]</scope>
    <source>
        <strain evidence="2">cv. NJ 8807/NJ 8810</strain>
        <tissue evidence="1">Young leaf</tissue>
    </source>
</reference>
<organism evidence="1 2">
    <name type="scientific">Vaccinium darrowii</name>
    <dbReference type="NCBI Taxonomy" id="229202"/>
    <lineage>
        <taxon>Eukaryota</taxon>
        <taxon>Viridiplantae</taxon>
        <taxon>Streptophyta</taxon>
        <taxon>Embryophyta</taxon>
        <taxon>Tracheophyta</taxon>
        <taxon>Spermatophyta</taxon>
        <taxon>Magnoliopsida</taxon>
        <taxon>eudicotyledons</taxon>
        <taxon>Gunneridae</taxon>
        <taxon>Pentapetalae</taxon>
        <taxon>asterids</taxon>
        <taxon>Ericales</taxon>
        <taxon>Ericaceae</taxon>
        <taxon>Vaccinioideae</taxon>
        <taxon>Vaccinieae</taxon>
        <taxon>Vaccinium</taxon>
    </lineage>
</organism>
<dbReference type="EMBL" id="CM037159">
    <property type="protein sequence ID" value="KAH7865942.1"/>
    <property type="molecule type" value="Genomic_DNA"/>
</dbReference>
<evidence type="ECO:0000313" key="2">
    <source>
        <dbReference type="Proteomes" id="UP000828048"/>
    </source>
</evidence>
<keyword evidence="2" id="KW-1185">Reference proteome</keyword>
<proteinExistence type="predicted"/>
<comment type="caution">
    <text evidence="1">The sequence shown here is derived from an EMBL/GenBank/DDBJ whole genome shotgun (WGS) entry which is preliminary data.</text>
</comment>
<gene>
    <name evidence="1" type="ORF">Vadar_013386</name>
</gene>
<dbReference type="Proteomes" id="UP000828048">
    <property type="component" value="Chromosome 9"/>
</dbReference>
<accession>A0ACB7ZJB4</accession>
<evidence type="ECO:0000313" key="1">
    <source>
        <dbReference type="EMBL" id="KAH7865942.1"/>
    </source>
</evidence>